<feature type="transmembrane region" description="Helical" evidence="7">
    <location>
        <begin position="21"/>
        <end position="43"/>
    </location>
</feature>
<proteinExistence type="inferred from homology"/>
<sequence>MNASASPRKRRKKPARKAGLFSWRYLLPAGFFVVLAVFLLLGLGRNPNEIPSPLIGKEAPAFELPRLAGVAAPVKATEAGKASGNAPAGSQAAGTQAAGTQTAQTPAAGDTQPAASKAPQTPDTSANGTNGTNSISSASLRGKPYLLNVWASWCMPCLQEHPQMMALAQRHRIRMVGMNYKDRPEDARRWLARNGNPFDEIMVDAQGRTAIDFGVYGVPETFLIDGEGRIRRKIVGAISIETLQNELLPAIEKLEAEAK</sequence>
<protein>
    <submittedName>
        <fullName evidence="9">DsbE family thiol:disulfide interchange protein</fullName>
    </submittedName>
</protein>
<dbReference type="Gene3D" id="3.40.30.10">
    <property type="entry name" value="Glutaredoxin"/>
    <property type="match status" value="1"/>
</dbReference>
<dbReference type="InterPro" id="IPR036249">
    <property type="entry name" value="Thioredoxin-like_sf"/>
</dbReference>
<keyword evidence="7" id="KW-0472">Membrane</keyword>
<keyword evidence="7" id="KW-1133">Transmembrane helix</keyword>
<dbReference type="PANTHER" id="PTHR42852">
    <property type="entry name" value="THIOL:DISULFIDE INTERCHANGE PROTEIN DSBE"/>
    <property type="match status" value="1"/>
</dbReference>
<organism evidence="9 10">
    <name type="scientific">Lautropia dentalis</name>
    <dbReference type="NCBI Taxonomy" id="2490857"/>
    <lineage>
        <taxon>Bacteria</taxon>
        <taxon>Pseudomonadati</taxon>
        <taxon>Pseudomonadota</taxon>
        <taxon>Betaproteobacteria</taxon>
        <taxon>Burkholderiales</taxon>
        <taxon>Burkholderiaceae</taxon>
        <taxon>Lautropia</taxon>
    </lineage>
</organism>
<dbReference type="AlphaFoldDB" id="A0A3R8MY03"/>
<feature type="compositionally biased region" description="Polar residues" evidence="6">
    <location>
        <begin position="118"/>
        <end position="137"/>
    </location>
</feature>
<comment type="similarity">
    <text evidence="2">Belongs to the thioredoxin family. DsbE subfamily.</text>
</comment>
<evidence type="ECO:0000256" key="2">
    <source>
        <dbReference type="ARBA" id="ARBA00007758"/>
    </source>
</evidence>
<dbReference type="RefSeq" id="WP_125094413.1">
    <property type="nucleotide sequence ID" value="NZ_RRUE01000001.1"/>
</dbReference>
<dbReference type="PROSITE" id="PS51352">
    <property type="entry name" value="THIOREDOXIN_2"/>
    <property type="match status" value="1"/>
</dbReference>
<dbReference type="InterPro" id="IPR013740">
    <property type="entry name" value="Redoxin"/>
</dbReference>
<dbReference type="GO" id="GO:0030288">
    <property type="term" value="C:outer membrane-bounded periplasmic space"/>
    <property type="evidence" value="ECO:0007669"/>
    <property type="project" value="InterPro"/>
</dbReference>
<keyword evidence="10" id="KW-1185">Reference proteome</keyword>
<comment type="subcellular location">
    <subcellularLocation>
        <location evidence="1">Cell envelope</location>
    </subcellularLocation>
</comment>
<evidence type="ECO:0000256" key="6">
    <source>
        <dbReference type="SAM" id="MobiDB-lite"/>
    </source>
</evidence>
<dbReference type="GO" id="GO:0015036">
    <property type="term" value="F:disulfide oxidoreductase activity"/>
    <property type="evidence" value="ECO:0007669"/>
    <property type="project" value="InterPro"/>
</dbReference>
<evidence type="ECO:0000256" key="7">
    <source>
        <dbReference type="SAM" id="Phobius"/>
    </source>
</evidence>
<evidence type="ECO:0000256" key="1">
    <source>
        <dbReference type="ARBA" id="ARBA00004196"/>
    </source>
</evidence>
<dbReference type="InterPro" id="IPR013766">
    <property type="entry name" value="Thioredoxin_domain"/>
</dbReference>
<dbReference type="Pfam" id="PF08534">
    <property type="entry name" value="Redoxin"/>
    <property type="match status" value="1"/>
</dbReference>
<name>A0A3R8MY03_9BURK</name>
<evidence type="ECO:0000256" key="3">
    <source>
        <dbReference type="ARBA" id="ARBA00022748"/>
    </source>
</evidence>
<dbReference type="InterPro" id="IPR050553">
    <property type="entry name" value="Thioredoxin_ResA/DsbE_sf"/>
</dbReference>
<reference evidence="9 10" key="1">
    <citation type="submission" date="2018-11" db="EMBL/GenBank/DDBJ databases">
        <title>Genome sequencing of Lautropia sp. KCOM 2505 (= ChDC F240).</title>
        <authorList>
            <person name="Kook J.-K."/>
            <person name="Park S.-N."/>
            <person name="Lim Y.K."/>
        </authorList>
    </citation>
    <scope>NUCLEOTIDE SEQUENCE [LARGE SCALE GENOMIC DNA]</scope>
    <source>
        <strain evidence="9 10">KCOM 2505</strain>
    </source>
</reference>
<keyword evidence="4" id="KW-1015">Disulfide bond</keyword>
<evidence type="ECO:0000256" key="5">
    <source>
        <dbReference type="ARBA" id="ARBA00023284"/>
    </source>
</evidence>
<keyword evidence="7" id="KW-0812">Transmembrane</keyword>
<feature type="region of interest" description="Disordered" evidence="6">
    <location>
        <begin position="80"/>
        <end position="137"/>
    </location>
</feature>
<dbReference type="EMBL" id="RRUE01000001">
    <property type="protein sequence ID" value="RRN44982.1"/>
    <property type="molecule type" value="Genomic_DNA"/>
</dbReference>
<keyword evidence="3" id="KW-0201">Cytochrome c-type biogenesis</keyword>
<dbReference type="CDD" id="cd03010">
    <property type="entry name" value="TlpA_like_DsbE"/>
    <property type="match status" value="1"/>
</dbReference>
<gene>
    <name evidence="9" type="ORF">EHV23_01580</name>
</gene>
<evidence type="ECO:0000313" key="9">
    <source>
        <dbReference type="EMBL" id="RRN44982.1"/>
    </source>
</evidence>
<accession>A0A3R8MY03</accession>
<dbReference type="OrthoDB" id="9811352at2"/>
<comment type="caution">
    <text evidence="9">The sequence shown here is derived from an EMBL/GenBank/DDBJ whole genome shotgun (WGS) entry which is preliminary data.</text>
</comment>
<evidence type="ECO:0000259" key="8">
    <source>
        <dbReference type="PROSITE" id="PS51352"/>
    </source>
</evidence>
<feature type="compositionally biased region" description="Low complexity" evidence="6">
    <location>
        <begin position="86"/>
        <end position="115"/>
    </location>
</feature>
<dbReference type="PANTHER" id="PTHR42852:SF6">
    <property type="entry name" value="THIOL:DISULFIDE INTERCHANGE PROTEIN DSBE"/>
    <property type="match status" value="1"/>
</dbReference>
<evidence type="ECO:0000313" key="10">
    <source>
        <dbReference type="Proteomes" id="UP000270261"/>
    </source>
</evidence>
<dbReference type="SUPFAM" id="SSF52833">
    <property type="entry name" value="Thioredoxin-like"/>
    <property type="match status" value="1"/>
</dbReference>
<keyword evidence="5" id="KW-0676">Redox-active center</keyword>
<dbReference type="NCBIfam" id="TIGR00385">
    <property type="entry name" value="dsbE"/>
    <property type="match status" value="1"/>
</dbReference>
<dbReference type="InterPro" id="IPR004799">
    <property type="entry name" value="Periplasmic_diS_OxRdtase_DsbE"/>
</dbReference>
<dbReference type="GO" id="GO:0017004">
    <property type="term" value="P:cytochrome complex assembly"/>
    <property type="evidence" value="ECO:0007669"/>
    <property type="project" value="UniProtKB-KW"/>
</dbReference>
<evidence type="ECO:0000256" key="4">
    <source>
        <dbReference type="ARBA" id="ARBA00023157"/>
    </source>
</evidence>
<feature type="domain" description="Thioredoxin" evidence="8">
    <location>
        <begin position="112"/>
        <end position="256"/>
    </location>
</feature>
<dbReference type="Proteomes" id="UP000270261">
    <property type="component" value="Unassembled WGS sequence"/>
</dbReference>